<dbReference type="Proteomes" id="UP001499852">
    <property type="component" value="Unassembled WGS sequence"/>
</dbReference>
<proteinExistence type="predicted"/>
<name>A0ABP9PH53_9BACT</name>
<evidence type="ECO:0008006" key="3">
    <source>
        <dbReference type="Google" id="ProtNLM"/>
    </source>
</evidence>
<keyword evidence="2" id="KW-1185">Reference proteome</keyword>
<gene>
    <name evidence="1" type="ORF">GCM10023213_37590</name>
</gene>
<dbReference type="Gene3D" id="3.30.450.30">
    <property type="entry name" value="Dynein light chain 2a, cytoplasmic"/>
    <property type="match status" value="1"/>
</dbReference>
<protein>
    <recommendedName>
        <fullName evidence="3">Roadblock/LAMTOR2 domain-containing protein</fullName>
    </recommendedName>
</protein>
<dbReference type="RefSeq" id="WP_345737938.1">
    <property type="nucleotide sequence ID" value="NZ_BAABIA010000008.1"/>
</dbReference>
<evidence type="ECO:0000313" key="1">
    <source>
        <dbReference type="EMBL" id="GAA5145677.1"/>
    </source>
</evidence>
<evidence type="ECO:0000313" key="2">
    <source>
        <dbReference type="Proteomes" id="UP001499852"/>
    </source>
</evidence>
<dbReference type="EMBL" id="BAABIA010000008">
    <property type="protein sequence ID" value="GAA5145677.1"/>
    <property type="molecule type" value="Genomic_DNA"/>
</dbReference>
<accession>A0ABP9PH53</accession>
<comment type="caution">
    <text evidence="1">The sequence shown here is derived from an EMBL/GenBank/DDBJ whole genome shotgun (WGS) entry which is preliminary data.</text>
</comment>
<sequence>MIAALIHPDGHLTALRGTLTADPASIAALGHAVHAAGHELALRAGTSAVQSITLNGATGCLTLLPVPQGVLLMEHENSVPPEVLQAMAEACLAQPAPPQVSPPTAPISLADALHAAAP</sequence>
<reference evidence="2" key="1">
    <citation type="journal article" date="2019" name="Int. J. Syst. Evol. Microbiol.">
        <title>The Global Catalogue of Microorganisms (GCM) 10K type strain sequencing project: providing services to taxonomists for standard genome sequencing and annotation.</title>
        <authorList>
            <consortium name="The Broad Institute Genomics Platform"/>
            <consortium name="The Broad Institute Genome Sequencing Center for Infectious Disease"/>
            <person name="Wu L."/>
            <person name="Ma J."/>
        </authorList>
    </citation>
    <scope>NUCLEOTIDE SEQUENCE [LARGE SCALE GENOMIC DNA]</scope>
    <source>
        <strain evidence="2">JCM 18053</strain>
    </source>
</reference>
<organism evidence="1 2">
    <name type="scientific">Prosthecobacter algae</name>
    <dbReference type="NCBI Taxonomy" id="1144682"/>
    <lineage>
        <taxon>Bacteria</taxon>
        <taxon>Pseudomonadati</taxon>
        <taxon>Verrucomicrobiota</taxon>
        <taxon>Verrucomicrobiia</taxon>
        <taxon>Verrucomicrobiales</taxon>
        <taxon>Verrucomicrobiaceae</taxon>
        <taxon>Prosthecobacter</taxon>
    </lineage>
</organism>